<evidence type="ECO:0000313" key="2">
    <source>
        <dbReference type="EMBL" id="TDY60466.1"/>
    </source>
</evidence>
<name>A0A4R8M9Y0_9BACT</name>
<protein>
    <recommendedName>
        <fullName evidence="4">Flagellar biosynthesis protein FliR</fullName>
    </recommendedName>
</protein>
<sequence length="72" mass="7858">MPIVNVQALIALGMFLASLFIARIVVRIRSGSLPGGEMWVLYLRMLLGFLLAGAVTLAFYSFAGIDVISKHF</sequence>
<evidence type="ECO:0000256" key="1">
    <source>
        <dbReference type="SAM" id="Phobius"/>
    </source>
</evidence>
<accession>A0A4R8M9Y0</accession>
<dbReference type="Proteomes" id="UP000295066">
    <property type="component" value="Unassembled WGS sequence"/>
</dbReference>
<dbReference type="AlphaFoldDB" id="A0A4R8M9Y0"/>
<proteinExistence type="predicted"/>
<evidence type="ECO:0008006" key="4">
    <source>
        <dbReference type="Google" id="ProtNLM"/>
    </source>
</evidence>
<comment type="caution">
    <text evidence="2">The sequence shown here is derived from an EMBL/GenBank/DDBJ whole genome shotgun (WGS) entry which is preliminary data.</text>
</comment>
<evidence type="ECO:0000313" key="3">
    <source>
        <dbReference type="Proteomes" id="UP000295066"/>
    </source>
</evidence>
<dbReference type="EMBL" id="SORI01000008">
    <property type="protein sequence ID" value="TDY60466.1"/>
    <property type="molecule type" value="Genomic_DNA"/>
</dbReference>
<feature type="transmembrane region" description="Helical" evidence="1">
    <location>
        <begin position="6"/>
        <end position="26"/>
    </location>
</feature>
<organism evidence="2 3">
    <name type="scientific">Aminivibrio pyruvatiphilus</name>
    <dbReference type="NCBI Taxonomy" id="1005740"/>
    <lineage>
        <taxon>Bacteria</taxon>
        <taxon>Thermotogati</taxon>
        <taxon>Synergistota</taxon>
        <taxon>Synergistia</taxon>
        <taxon>Synergistales</taxon>
        <taxon>Aminobacteriaceae</taxon>
        <taxon>Aminivibrio</taxon>
    </lineage>
</organism>
<keyword evidence="3" id="KW-1185">Reference proteome</keyword>
<keyword evidence="1" id="KW-0472">Membrane</keyword>
<dbReference type="RefSeq" id="WP_133957492.1">
    <property type="nucleotide sequence ID" value="NZ_SORI01000008.1"/>
</dbReference>
<dbReference type="OrthoDB" id="6224at2"/>
<reference evidence="2 3" key="1">
    <citation type="submission" date="2019-03" db="EMBL/GenBank/DDBJ databases">
        <title>Genomic Encyclopedia of Type Strains, Phase IV (KMG-IV): sequencing the most valuable type-strain genomes for metagenomic binning, comparative biology and taxonomic classification.</title>
        <authorList>
            <person name="Goeker M."/>
        </authorList>
    </citation>
    <scope>NUCLEOTIDE SEQUENCE [LARGE SCALE GENOMIC DNA]</scope>
    <source>
        <strain evidence="2 3">DSM 25964</strain>
    </source>
</reference>
<gene>
    <name evidence="2" type="ORF">C8D99_1086</name>
</gene>
<keyword evidence="1" id="KW-0812">Transmembrane</keyword>
<feature type="transmembrane region" description="Helical" evidence="1">
    <location>
        <begin position="38"/>
        <end position="63"/>
    </location>
</feature>
<keyword evidence="1" id="KW-1133">Transmembrane helix</keyword>